<evidence type="ECO:0000313" key="14">
    <source>
        <dbReference type="EMBL" id="AXY75954.1"/>
    </source>
</evidence>
<evidence type="ECO:0000256" key="6">
    <source>
        <dbReference type="ARBA" id="ARBA00022679"/>
    </source>
</evidence>
<evidence type="ECO:0000256" key="7">
    <source>
        <dbReference type="ARBA" id="ARBA00022691"/>
    </source>
</evidence>
<proteinExistence type="inferred from homology"/>
<keyword evidence="7" id="KW-0949">S-adenosyl-L-methionine</keyword>
<dbReference type="RefSeq" id="WP_119051833.1">
    <property type="nucleotide sequence ID" value="NZ_CP032157.1"/>
</dbReference>
<evidence type="ECO:0000256" key="8">
    <source>
        <dbReference type="ARBA" id="ARBA00022692"/>
    </source>
</evidence>
<comment type="catalytic activity">
    <reaction evidence="11">
        <text>methanethiol + S-adenosyl-L-methionine = dimethyl sulfide + S-adenosyl-L-homocysteine + H(+)</text>
        <dbReference type="Rhea" id="RHEA:50428"/>
        <dbReference type="ChEBI" id="CHEBI:15378"/>
        <dbReference type="ChEBI" id="CHEBI:16007"/>
        <dbReference type="ChEBI" id="CHEBI:17437"/>
        <dbReference type="ChEBI" id="CHEBI:57856"/>
        <dbReference type="ChEBI" id="CHEBI:59789"/>
        <dbReference type="EC" id="2.1.1.334"/>
    </reaction>
</comment>
<evidence type="ECO:0000256" key="1">
    <source>
        <dbReference type="ARBA" id="ARBA00002096"/>
    </source>
</evidence>
<keyword evidence="10 12" id="KW-0472">Membrane</keyword>
<dbReference type="InterPro" id="IPR009915">
    <property type="entry name" value="NnrU_dom"/>
</dbReference>
<evidence type="ECO:0000256" key="5">
    <source>
        <dbReference type="ARBA" id="ARBA00022603"/>
    </source>
</evidence>
<evidence type="ECO:0000256" key="10">
    <source>
        <dbReference type="ARBA" id="ARBA00023136"/>
    </source>
</evidence>
<gene>
    <name evidence="14" type="ORF">D3H65_19065</name>
</gene>
<feature type="transmembrane region" description="Helical" evidence="12">
    <location>
        <begin position="124"/>
        <end position="148"/>
    </location>
</feature>
<evidence type="ECO:0000256" key="9">
    <source>
        <dbReference type="ARBA" id="ARBA00022989"/>
    </source>
</evidence>
<sequence>MKKVLFLLYGILCYCLFLGTILYAMGFVGNLFVPKSIDSEPRTSLMSAVLINASLLLLFALQHSIMARPAFKEWWTRYVPAPLERSTYVLLASLCLILLMWQWQPMGGIVWNVEHSGLKAVLSIAYLSGWSIVFTSTFLINHFDLFGLRQVWLYFKGKAYEPLPFRLPLFYKMVRHPLYLGFMIAFWATPTMTMAHLLFAILTTVYILVAIQFEERDLVAHFGEQYRRYKKWVPMLVPFLRRLKQKY</sequence>
<comment type="function">
    <text evidence="1">Catalyzes the methylation of methanethiol (MeSH) to yield dimethylsulphide (DMS).</text>
</comment>
<dbReference type="EC" id="2.1.1.334" evidence="4"/>
<evidence type="ECO:0000256" key="11">
    <source>
        <dbReference type="ARBA" id="ARBA00048134"/>
    </source>
</evidence>
<feature type="domain" description="NnrU" evidence="13">
    <location>
        <begin position="55"/>
        <end position="198"/>
    </location>
</feature>
<feature type="transmembrane region" description="Helical" evidence="12">
    <location>
        <begin position="45"/>
        <end position="65"/>
    </location>
</feature>
<dbReference type="Proteomes" id="UP000263900">
    <property type="component" value="Chromosome"/>
</dbReference>
<evidence type="ECO:0000259" key="13">
    <source>
        <dbReference type="Pfam" id="PF07298"/>
    </source>
</evidence>
<dbReference type="AlphaFoldDB" id="A0A3B7MN63"/>
<dbReference type="PANTHER" id="PTHR31040">
    <property type="entry name" value="NURIM"/>
    <property type="match status" value="1"/>
</dbReference>
<comment type="similarity">
    <text evidence="3">Belongs to the nurim family.</text>
</comment>
<dbReference type="InterPro" id="IPR054700">
    <property type="entry name" value="MddA"/>
</dbReference>
<protein>
    <recommendedName>
        <fullName evidence="4">methanethiol S-methyltransferase</fullName>
        <ecNumber evidence="4">2.1.1.334</ecNumber>
    </recommendedName>
</protein>
<accession>A0A3B7MN63</accession>
<dbReference type="NCBIfam" id="NF045656">
    <property type="entry name" value="MeththiolMtaseMddA"/>
    <property type="match status" value="1"/>
</dbReference>
<name>A0A3B7MN63_9BACT</name>
<evidence type="ECO:0000313" key="15">
    <source>
        <dbReference type="Proteomes" id="UP000263900"/>
    </source>
</evidence>
<keyword evidence="9 12" id="KW-1133">Transmembrane helix</keyword>
<dbReference type="GO" id="GO:0008168">
    <property type="term" value="F:methyltransferase activity"/>
    <property type="evidence" value="ECO:0007669"/>
    <property type="project" value="UniProtKB-KW"/>
</dbReference>
<keyword evidence="15" id="KW-1185">Reference proteome</keyword>
<keyword evidence="8 12" id="KW-0812">Transmembrane</keyword>
<dbReference type="EMBL" id="CP032157">
    <property type="protein sequence ID" value="AXY75954.1"/>
    <property type="molecule type" value="Genomic_DNA"/>
</dbReference>
<feature type="transmembrane region" description="Helical" evidence="12">
    <location>
        <begin position="7"/>
        <end position="33"/>
    </location>
</feature>
<dbReference type="KEGG" id="pseg:D3H65_19065"/>
<evidence type="ECO:0000256" key="3">
    <source>
        <dbReference type="ARBA" id="ARBA00010631"/>
    </source>
</evidence>
<dbReference type="OrthoDB" id="9809773at2"/>
<keyword evidence="6 14" id="KW-0808">Transferase</keyword>
<evidence type="ECO:0000256" key="4">
    <source>
        <dbReference type="ARBA" id="ARBA00012149"/>
    </source>
</evidence>
<feature type="transmembrane region" description="Helical" evidence="12">
    <location>
        <begin position="86"/>
        <end position="104"/>
    </location>
</feature>
<evidence type="ECO:0000256" key="12">
    <source>
        <dbReference type="SAM" id="Phobius"/>
    </source>
</evidence>
<dbReference type="GO" id="GO:0032259">
    <property type="term" value="P:methylation"/>
    <property type="evidence" value="ECO:0007669"/>
    <property type="project" value="UniProtKB-KW"/>
</dbReference>
<comment type="subcellular location">
    <subcellularLocation>
        <location evidence="2">Membrane</location>
        <topology evidence="2">Multi-pass membrane protein</topology>
    </subcellularLocation>
</comment>
<keyword evidence="5 14" id="KW-0489">Methyltransferase</keyword>
<dbReference type="GO" id="GO:0016020">
    <property type="term" value="C:membrane"/>
    <property type="evidence" value="ECO:0007669"/>
    <property type="project" value="UniProtKB-SubCell"/>
</dbReference>
<evidence type="ECO:0000256" key="2">
    <source>
        <dbReference type="ARBA" id="ARBA00004141"/>
    </source>
</evidence>
<reference evidence="14 15" key="1">
    <citation type="submission" date="2018-09" db="EMBL/GenBank/DDBJ databases">
        <title>Genome sequencing of strain 6GH32-13.</title>
        <authorList>
            <person name="Weon H.-Y."/>
            <person name="Heo J."/>
            <person name="Kwon S.-W."/>
        </authorList>
    </citation>
    <scope>NUCLEOTIDE SEQUENCE [LARGE SCALE GENOMIC DNA]</scope>
    <source>
        <strain evidence="14 15">5GH32-13</strain>
    </source>
</reference>
<dbReference type="Pfam" id="PF07298">
    <property type="entry name" value="NnrU"/>
    <property type="match status" value="1"/>
</dbReference>
<dbReference type="InterPro" id="IPR033580">
    <property type="entry name" value="Nurim-like"/>
</dbReference>
<dbReference type="PANTHER" id="PTHR31040:SF1">
    <property type="entry name" value="NURIM"/>
    <property type="match status" value="1"/>
</dbReference>
<dbReference type="Gene3D" id="1.20.120.1630">
    <property type="match status" value="1"/>
</dbReference>
<organism evidence="14 15">
    <name type="scientific">Paraflavitalea soli</name>
    <dbReference type="NCBI Taxonomy" id="2315862"/>
    <lineage>
        <taxon>Bacteria</taxon>
        <taxon>Pseudomonadati</taxon>
        <taxon>Bacteroidota</taxon>
        <taxon>Chitinophagia</taxon>
        <taxon>Chitinophagales</taxon>
        <taxon>Chitinophagaceae</taxon>
        <taxon>Paraflavitalea</taxon>
    </lineage>
</organism>